<dbReference type="EMBL" id="OOIL02001452">
    <property type="protein sequence ID" value="VFQ75770.1"/>
    <property type="molecule type" value="Genomic_DNA"/>
</dbReference>
<keyword evidence="2" id="KW-1185">Reference proteome</keyword>
<protein>
    <submittedName>
        <fullName evidence="1">Uncharacterized protein</fullName>
    </submittedName>
</protein>
<accession>A0A484LHF3</accession>
<reference evidence="1 2" key="1">
    <citation type="submission" date="2018-04" db="EMBL/GenBank/DDBJ databases">
        <authorList>
            <person name="Vogel A."/>
        </authorList>
    </citation>
    <scope>NUCLEOTIDE SEQUENCE [LARGE SCALE GENOMIC DNA]</scope>
</reference>
<dbReference type="AlphaFoldDB" id="A0A484LHF3"/>
<proteinExistence type="predicted"/>
<evidence type="ECO:0000313" key="2">
    <source>
        <dbReference type="Proteomes" id="UP000595140"/>
    </source>
</evidence>
<gene>
    <name evidence="1" type="ORF">CCAM_LOCUS17546</name>
</gene>
<name>A0A484LHF3_9ASTE</name>
<dbReference type="Proteomes" id="UP000595140">
    <property type="component" value="Unassembled WGS sequence"/>
</dbReference>
<organism evidence="1 2">
    <name type="scientific">Cuscuta campestris</name>
    <dbReference type="NCBI Taxonomy" id="132261"/>
    <lineage>
        <taxon>Eukaryota</taxon>
        <taxon>Viridiplantae</taxon>
        <taxon>Streptophyta</taxon>
        <taxon>Embryophyta</taxon>
        <taxon>Tracheophyta</taxon>
        <taxon>Spermatophyta</taxon>
        <taxon>Magnoliopsida</taxon>
        <taxon>eudicotyledons</taxon>
        <taxon>Gunneridae</taxon>
        <taxon>Pentapetalae</taxon>
        <taxon>asterids</taxon>
        <taxon>lamiids</taxon>
        <taxon>Solanales</taxon>
        <taxon>Convolvulaceae</taxon>
        <taxon>Cuscuteae</taxon>
        <taxon>Cuscuta</taxon>
        <taxon>Cuscuta subgen. Grammica</taxon>
        <taxon>Cuscuta sect. Cleistogrammica</taxon>
    </lineage>
</organism>
<evidence type="ECO:0000313" key="1">
    <source>
        <dbReference type="EMBL" id="VFQ75770.1"/>
    </source>
</evidence>
<sequence length="112" mass="12919">MPLINAPLVEAIEDCDGTVLGALGEIALEKSHAIELHPEVNLTPLILRQRPRPQTVAIGNTYHDQWLRRLDWVMGRDGIINVYYLLLATERKDMTRRPCLIEEEEEEEEEED</sequence>